<accession>A0A512DRB2</accession>
<keyword evidence="1" id="KW-0812">Transmembrane</keyword>
<sequence>MMGGLDGTAIEFSPLLPWVVLIPLFVLAAAAVLVALIRRASGTAWRMLGLAALAVALLNPSLVQEDRQPIKDVAVLVVDESPSQNIGERRARTERALGDVQERLARFPDLEVRVVRTSGAEGGVGGAIEETKLFEVLDRALSDLPRRRMAGAVFITDGQVHDVPGEGKGLGDLGPIHTLLTGEHDEADRRLAVVKAPSFGLVGKPVTVTVRVEDMPGNQSPDAVVNIRQDGGAPRPFRVPVGRDMPLEFTLDHGGQNVFEMEVAAAPQELTLANNKAAVVISGVRDRLRVLLVSGEPHAGERTWRNLLKADPGVDLVHFTILRPPEKQDGTPIRELSLIAFPIRELFEIKLDEFDLIIFDRYRRRGVLPQLYLSNIANYVENGGALLEAGGASFSNSMSLYRTPLGAVLPGEPTGEVIEQPFKPMVTELGRRHPVTSGLPGDVQPGAPAGTEPGWGRWFRQLDVTPLQGSVVMEGVAGRPLMILNRVGEGRVAQIASDQLWLWSRGYEGGGPQAELLRRLAHWLMKEPELEENDLRAKVEGNRITIERRSLEPDPRAVELTSPSNDVRGVDLTEDGNGLATASLLATEPGIYRISDGERTALAVVGAVNPPELADVRTTGDRMELAAAVSGGGIHWLADGDIDIRRTRPDRDQTGRNWIGLRSNGDYVVTGVSEASLLPAGLVVLLVVGALLAAWRREGR</sequence>
<feature type="transmembrane region" description="Helical" evidence="1">
    <location>
        <begin position="44"/>
        <end position="63"/>
    </location>
</feature>
<evidence type="ECO:0000313" key="3">
    <source>
        <dbReference type="Proteomes" id="UP000321523"/>
    </source>
</evidence>
<dbReference type="Gene3D" id="3.40.50.880">
    <property type="match status" value="1"/>
</dbReference>
<reference evidence="2 3" key="1">
    <citation type="submission" date="2019-07" db="EMBL/GenBank/DDBJ databases">
        <title>Whole genome shotgun sequence of Skermanella aerolata NBRC 106429.</title>
        <authorList>
            <person name="Hosoyama A."/>
            <person name="Uohara A."/>
            <person name="Ohji S."/>
            <person name="Ichikawa N."/>
        </authorList>
    </citation>
    <scope>NUCLEOTIDE SEQUENCE [LARGE SCALE GENOMIC DNA]</scope>
    <source>
        <strain evidence="2 3">NBRC 106429</strain>
    </source>
</reference>
<dbReference type="PANTHER" id="PTHR37947:SF1">
    <property type="entry name" value="BLL2462 PROTEIN"/>
    <property type="match status" value="1"/>
</dbReference>
<dbReference type="InterPro" id="IPR029062">
    <property type="entry name" value="Class_I_gatase-like"/>
</dbReference>
<dbReference type="SUPFAM" id="SSF52317">
    <property type="entry name" value="Class I glutamine amidotransferase-like"/>
    <property type="match status" value="1"/>
</dbReference>
<dbReference type="AlphaFoldDB" id="A0A512DRB2"/>
<keyword evidence="3" id="KW-1185">Reference proteome</keyword>
<dbReference type="Proteomes" id="UP000321523">
    <property type="component" value="Unassembled WGS sequence"/>
</dbReference>
<proteinExistence type="predicted"/>
<name>A0A512DRB2_9PROT</name>
<evidence type="ECO:0000256" key="1">
    <source>
        <dbReference type="SAM" id="Phobius"/>
    </source>
</evidence>
<dbReference type="EMBL" id="BJYZ01000013">
    <property type="protein sequence ID" value="GEO39028.1"/>
    <property type="molecule type" value="Genomic_DNA"/>
</dbReference>
<evidence type="ECO:0000313" key="2">
    <source>
        <dbReference type="EMBL" id="GEO39028.1"/>
    </source>
</evidence>
<feature type="transmembrane region" description="Helical" evidence="1">
    <location>
        <begin position="15"/>
        <end position="37"/>
    </location>
</feature>
<keyword evidence="1" id="KW-0472">Membrane</keyword>
<feature type="transmembrane region" description="Helical" evidence="1">
    <location>
        <begin position="677"/>
        <end position="695"/>
    </location>
</feature>
<dbReference type="PANTHER" id="PTHR37947">
    <property type="entry name" value="BLL2462 PROTEIN"/>
    <property type="match status" value="1"/>
</dbReference>
<gene>
    <name evidence="2" type="ORF">SAE02_31760</name>
</gene>
<protein>
    <submittedName>
        <fullName evidence="2">Membrane protein</fullName>
    </submittedName>
</protein>
<keyword evidence="1" id="KW-1133">Transmembrane helix</keyword>
<comment type="caution">
    <text evidence="2">The sequence shown here is derived from an EMBL/GenBank/DDBJ whole genome shotgun (WGS) entry which is preliminary data.</text>
</comment>
<organism evidence="2 3">
    <name type="scientific">Skermanella aerolata</name>
    <dbReference type="NCBI Taxonomy" id="393310"/>
    <lineage>
        <taxon>Bacteria</taxon>
        <taxon>Pseudomonadati</taxon>
        <taxon>Pseudomonadota</taxon>
        <taxon>Alphaproteobacteria</taxon>
        <taxon>Rhodospirillales</taxon>
        <taxon>Azospirillaceae</taxon>
        <taxon>Skermanella</taxon>
    </lineage>
</organism>